<evidence type="ECO:0000256" key="2">
    <source>
        <dbReference type="ARBA" id="ARBA00023125"/>
    </source>
</evidence>
<comment type="caution">
    <text evidence="6">The sequence shown here is derived from an EMBL/GenBank/DDBJ whole genome shotgun (WGS) entry which is preliminary data.</text>
</comment>
<feature type="domain" description="HTH tetR-type" evidence="5">
    <location>
        <begin position="75"/>
        <end position="135"/>
    </location>
</feature>
<gene>
    <name evidence="6" type="ORF">DLJ58_24915</name>
</gene>
<accession>A0A3N9WYY2</accession>
<dbReference type="InterPro" id="IPR036271">
    <property type="entry name" value="Tet_transcr_reg_TetR-rel_C_sf"/>
</dbReference>
<dbReference type="PANTHER" id="PTHR30055:SF151">
    <property type="entry name" value="TRANSCRIPTIONAL REGULATORY PROTEIN"/>
    <property type="match status" value="1"/>
</dbReference>
<dbReference type="Gene3D" id="1.10.357.10">
    <property type="entry name" value="Tetracycline Repressor, domain 2"/>
    <property type="match status" value="1"/>
</dbReference>
<keyword evidence="1" id="KW-0805">Transcription regulation</keyword>
<proteinExistence type="predicted"/>
<dbReference type="Proteomes" id="UP000266889">
    <property type="component" value="Unassembled WGS sequence"/>
</dbReference>
<dbReference type="SUPFAM" id="SSF48498">
    <property type="entry name" value="Tetracyclin repressor-like, C-terminal domain"/>
    <property type="match status" value="1"/>
</dbReference>
<evidence type="ECO:0000256" key="3">
    <source>
        <dbReference type="ARBA" id="ARBA00023163"/>
    </source>
</evidence>
<dbReference type="InterPro" id="IPR050109">
    <property type="entry name" value="HTH-type_TetR-like_transc_reg"/>
</dbReference>
<keyword evidence="7" id="KW-1185">Reference proteome</keyword>
<dbReference type="GO" id="GO:0045892">
    <property type="term" value="P:negative regulation of DNA-templated transcription"/>
    <property type="evidence" value="ECO:0007669"/>
    <property type="project" value="InterPro"/>
</dbReference>
<dbReference type="PANTHER" id="PTHR30055">
    <property type="entry name" value="HTH-TYPE TRANSCRIPTIONAL REGULATOR RUTR"/>
    <property type="match status" value="1"/>
</dbReference>
<name>A0A3N9WYY2_9ACTN</name>
<dbReference type="Gene3D" id="1.10.10.60">
    <property type="entry name" value="Homeodomain-like"/>
    <property type="match status" value="1"/>
</dbReference>
<dbReference type="InterPro" id="IPR004111">
    <property type="entry name" value="Repressor_TetR_C"/>
</dbReference>
<keyword evidence="2 4" id="KW-0238">DNA-binding</keyword>
<dbReference type="EMBL" id="QGSY01000247">
    <property type="protein sequence ID" value="RQX06008.1"/>
    <property type="molecule type" value="Genomic_DNA"/>
</dbReference>
<dbReference type="Pfam" id="PF02909">
    <property type="entry name" value="TetR_C_1"/>
    <property type="match status" value="1"/>
</dbReference>
<evidence type="ECO:0000256" key="4">
    <source>
        <dbReference type="PROSITE-ProRule" id="PRU00335"/>
    </source>
</evidence>
<dbReference type="InterPro" id="IPR001647">
    <property type="entry name" value="HTH_TetR"/>
</dbReference>
<feature type="DNA-binding region" description="H-T-H motif" evidence="4">
    <location>
        <begin position="98"/>
        <end position="117"/>
    </location>
</feature>
<dbReference type="PROSITE" id="PS50977">
    <property type="entry name" value="HTH_TETR_2"/>
    <property type="match status" value="1"/>
</dbReference>
<reference evidence="6 7" key="1">
    <citation type="submission" date="2018-05" db="EMBL/GenBank/DDBJ databases">
        <title>Micromonospora from Atacama Desert.</title>
        <authorList>
            <person name="Carro L."/>
            <person name="Goodfellow M."/>
            <person name="Klenk H.-P."/>
        </authorList>
    </citation>
    <scope>NUCLEOTIDE SEQUENCE [LARGE SCALE GENOMIC DNA]</scope>
    <source>
        <strain evidence="6 7">LB32</strain>
    </source>
</reference>
<dbReference type="GO" id="GO:0000976">
    <property type="term" value="F:transcription cis-regulatory region binding"/>
    <property type="evidence" value="ECO:0007669"/>
    <property type="project" value="TreeGrafter"/>
</dbReference>
<evidence type="ECO:0000256" key="1">
    <source>
        <dbReference type="ARBA" id="ARBA00023015"/>
    </source>
</evidence>
<keyword evidence="3" id="KW-0804">Transcription</keyword>
<evidence type="ECO:0000313" key="6">
    <source>
        <dbReference type="EMBL" id="RQX06008.1"/>
    </source>
</evidence>
<dbReference type="SUPFAM" id="SSF46689">
    <property type="entry name" value="Homeodomain-like"/>
    <property type="match status" value="1"/>
</dbReference>
<sequence>MQYFRHTECRDETGGGVLNARCVECQANLPVGAGRGRPRRYCSRRCQARAYRRRREHGPTSTLRRIQDLPAPIGGDPRHRLVSLAVELADVGGLDAVSLRVLAQRGGLPAHAVYRHVRNRADLLAAMAEQITATRPPGTAPLPRDPRQRLERLAGHEWAMYRRHPWLLAILATDRPPTGPAVLAMVDRVVAAFTSAGYDPAEAFRAYLALSGYIQGMALLIRRDPGDTTYHAWWSATVTRLERTGRTRDRQWLAAAGQTRPDTDLDTWFQFGLRGLLDGLLHGPAR</sequence>
<dbReference type="AlphaFoldDB" id="A0A3N9WYY2"/>
<dbReference type="GO" id="GO:0003700">
    <property type="term" value="F:DNA-binding transcription factor activity"/>
    <property type="evidence" value="ECO:0007669"/>
    <property type="project" value="TreeGrafter"/>
</dbReference>
<dbReference type="InterPro" id="IPR009057">
    <property type="entry name" value="Homeodomain-like_sf"/>
</dbReference>
<evidence type="ECO:0000313" key="7">
    <source>
        <dbReference type="Proteomes" id="UP000266889"/>
    </source>
</evidence>
<organism evidence="6 7">
    <name type="scientific">Micromonospora arida</name>
    <dbReference type="NCBI Taxonomy" id="2203715"/>
    <lineage>
        <taxon>Bacteria</taxon>
        <taxon>Bacillati</taxon>
        <taxon>Actinomycetota</taxon>
        <taxon>Actinomycetes</taxon>
        <taxon>Micromonosporales</taxon>
        <taxon>Micromonosporaceae</taxon>
        <taxon>Micromonospora</taxon>
    </lineage>
</organism>
<protein>
    <submittedName>
        <fullName evidence="6">TetR/AcrR family transcriptional regulator</fullName>
    </submittedName>
</protein>
<evidence type="ECO:0000259" key="5">
    <source>
        <dbReference type="PROSITE" id="PS50977"/>
    </source>
</evidence>